<dbReference type="InterPro" id="IPR001173">
    <property type="entry name" value="Glyco_trans_2-like"/>
</dbReference>
<dbReference type="PANTHER" id="PTHR43685:SF2">
    <property type="entry name" value="GLYCOSYLTRANSFERASE 2-LIKE DOMAIN-CONTAINING PROTEIN"/>
    <property type="match status" value="1"/>
</dbReference>
<sequence length="319" mass="34715">MAANLPSFSVVIPLYNKRDHIVRTLASVLDQTLPPTEVIVVDDGSDDGGADRIAAIGDPRINLIRQANAGEGAARNAGAARACGDWIALIDADDGWRRDHLATLAEVIAAYPDVDLIGAASLATYLGDLDQMLQQPSGAGSIARLDFFRDHDGSVFNASSVAIRRTAFAATSGFGSYRVGADTEFWIRFALDHKMAVSTRQSSIYLRGNGGVMERVACDARGRDRPLPESPVFATLERALASPRYRELHAPIRAYADRTRLNYARGRLYIGRGVEARAILRDVHQPARVERLVYQLLSYLPAPALRAGSRGFSTVKRLL</sequence>
<dbReference type="Gene3D" id="3.90.550.10">
    <property type="entry name" value="Spore Coat Polysaccharide Biosynthesis Protein SpsA, Chain A"/>
    <property type="match status" value="1"/>
</dbReference>
<dbReference type="Proteomes" id="UP001058533">
    <property type="component" value="Chromosome"/>
</dbReference>
<protein>
    <submittedName>
        <fullName evidence="2">Glycosyltransferase family 2 protein</fullName>
    </submittedName>
</protein>
<dbReference type="PANTHER" id="PTHR43685">
    <property type="entry name" value="GLYCOSYLTRANSFERASE"/>
    <property type="match status" value="1"/>
</dbReference>
<evidence type="ECO:0000313" key="2">
    <source>
        <dbReference type="EMBL" id="UUL82469.1"/>
    </source>
</evidence>
<dbReference type="EMBL" id="CP101740">
    <property type="protein sequence ID" value="UUL82469.1"/>
    <property type="molecule type" value="Genomic_DNA"/>
</dbReference>
<proteinExistence type="predicted"/>
<evidence type="ECO:0000259" key="1">
    <source>
        <dbReference type="Pfam" id="PF00535"/>
    </source>
</evidence>
<dbReference type="SUPFAM" id="SSF53448">
    <property type="entry name" value="Nucleotide-diphospho-sugar transferases"/>
    <property type="match status" value="1"/>
</dbReference>
<accession>A0ABY5L9R4</accession>
<dbReference type="InterPro" id="IPR029044">
    <property type="entry name" value="Nucleotide-diphossugar_trans"/>
</dbReference>
<dbReference type="Pfam" id="PF00535">
    <property type="entry name" value="Glycos_transf_2"/>
    <property type="match status" value="1"/>
</dbReference>
<reference evidence="2" key="1">
    <citation type="submission" date="2022-07" db="EMBL/GenBank/DDBJ databases">
        <title>Sphingomonas sp. nov., a novel bacterium isolated from the north slope of the Mount Everest.</title>
        <authorList>
            <person name="Cui X."/>
            <person name="Liu Y."/>
        </authorList>
    </citation>
    <scope>NUCLEOTIDE SEQUENCE</scope>
    <source>
        <strain evidence="2">S5-59</strain>
    </source>
</reference>
<gene>
    <name evidence="2" type="ORF">NMP03_15070</name>
</gene>
<dbReference type="InterPro" id="IPR050834">
    <property type="entry name" value="Glycosyltransf_2"/>
</dbReference>
<name>A0ABY5L9R4_9SPHN</name>
<dbReference type="CDD" id="cd00761">
    <property type="entry name" value="Glyco_tranf_GTA_type"/>
    <property type="match status" value="1"/>
</dbReference>
<keyword evidence="3" id="KW-1185">Reference proteome</keyword>
<feature type="domain" description="Glycosyltransferase 2-like" evidence="1">
    <location>
        <begin position="9"/>
        <end position="135"/>
    </location>
</feature>
<dbReference type="RefSeq" id="WP_256506302.1">
    <property type="nucleotide sequence ID" value="NZ_CP101740.1"/>
</dbReference>
<evidence type="ECO:0000313" key="3">
    <source>
        <dbReference type="Proteomes" id="UP001058533"/>
    </source>
</evidence>
<organism evidence="2 3">
    <name type="scientific">Sphingomonas qomolangmaensis</name>
    <dbReference type="NCBI Taxonomy" id="2918765"/>
    <lineage>
        <taxon>Bacteria</taxon>
        <taxon>Pseudomonadati</taxon>
        <taxon>Pseudomonadota</taxon>
        <taxon>Alphaproteobacteria</taxon>
        <taxon>Sphingomonadales</taxon>
        <taxon>Sphingomonadaceae</taxon>
        <taxon>Sphingomonas</taxon>
    </lineage>
</organism>